<dbReference type="STRING" id="1316194.A0A1Q5TCB6"/>
<dbReference type="Proteomes" id="UP000186955">
    <property type="component" value="Unassembled WGS sequence"/>
</dbReference>
<protein>
    <recommendedName>
        <fullName evidence="1">Glucosamine 6-phosphate N-acetyltransferase</fullName>
        <ecNumber evidence="1">2.3.1.4</ecNumber>
    </recommendedName>
</protein>
<dbReference type="EMBL" id="MNBE01000683">
    <property type="protein sequence ID" value="OKO97858.1"/>
    <property type="molecule type" value="Genomic_DNA"/>
</dbReference>
<sequence length="248" mass="27286">MATQKPTGITFTTSIQPPPGPTSNLVLPNDPSASLTHPPIFNDAMKVRVRVFVDEQHCSADAEIDADDARSWQWVIYASSPSENTTTSTSTATSTPVAVIRLVPPPQPPHELLTHPTNTNTTLPAYDWSHEPCIKLTRVAVLPEYRGFGLGRRLVETALEWATEHAGEIDAAAGELARQLSSQKLQDKDEGQNSEGGLEAWRGLVLVHAQVDVERMYSGLGFVRDEGLGRWDEEGIEHVGMFRRVEVR</sequence>
<dbReference type="PANTHER" id="PTHR13355:SF11">
    <property type="entry name" value="GLUCOSAMINE 6-PHOSPHATE N-ACETYLTRANSFERASE"/>
    <property type="match status" value="1"/>
</dbReference>
<dbReference type="PANTHER" id="PTHR13355">
    <property type="entry name" value="GLUCOSAMINE 6-PHOSPHATE N-ACETYLTRANSFERASE"/>
    <property type="match status" value="1"/>
</dbReference>
<proteinExistence type="inferred from homology"/>
<dbReference type="EC" id="2.3.1.4" evidence="1"/>
<evidence type="ECO:0000313" key="4">
    <source>
        <dbReference type="EMBL" id="OKO97858.1"/>
    </source>
</evidence>
<gene>
    <name evidence="4" type="ORF">PENSUB_9784</name>
</gene>
<dbReference type="SUPFAM" id="SSF55729">
    <property type="entry name" value="Acyl-CoA N-acyltransferases (Nat)"/>
    <property type="match status" value="1"/>
</dbReference>
<evidence type="ECO:0000256" key="1">
    <source>
        <dbReference type="RuleBase" id="RU365086"/>
    </source>
</evidence>
<keyword evidence="1" id="KW-0012">Acyltransferase</keyword>
<feature type="domain" description="N-acetyltransferase" evidence="3">
    <location>
        <begin position="47"/>
        <end position="246"/>
    </location>
</feature>
<accession>A0A1Q5TCB6</accession>
<dbReference type="GO" id="GO:0004343">
    <property type="term" value="F:glucosamine 6-phosphate N-acetyltransferase activity"/>
    <property type="evidence" value="ECO:0007669"/>
    <property type="project" value="UniProtKB-UniRule"/>
</dbReference>
<keyword evidence="5" id="KW-1185">Reference proteome</keyword>
<reference evidence="4 5" key="1">
    <citation type="submission" date="2016-10" db="EMBL/GenBank/DDBJ databases">
        <title>Genome sequence of the ascomycete fungus Penicillium subrubescens.</title>
        <authorList>
            <person name="De Vries R.P."/>
            <person name="Peng M."/>
            <person name="Dilokpimol A."/>
            <person name="Hilden K."/>
            <person name="Makela M.R."/>
            <person name="Grigoriev I."/>
            <person name="Riley R."/>
            <person name="Granchi Z."/>
        </authorList>
    </citation>
    <scope>NUCLEOTIDE SEQUENCE [LARGE SCALE GENOMIC DNA]</scope>
    <source>
        <strain evidence="4 5">CBS 132785</strain>
    </source>
</reference>
<feature type="region of interest" description="Disordered" evidence="2">
    <location>
        <begin position="1"/>
        <end position="21"/>
    </location>
</feature>
<dbReference type="InterPro" id="IPR016181">
    <property type="entry name" value="Acyl_CoA_acyltransferase"/>
</dbReference>
<organism evidence="4 5">
    <name type="scientific">Penicillium subrubescens</name>
    <dbReference type="NCBI Taxonomy" id="1316194"/>
    <lineage>
        <taxon>Eukaryota</taxon>
        <taxon>Fungi</taxon>
        <taxon>Dikarya</taxon>
        <taxon>Ascomycota</taxon>
        <taxon>Pezizomycotina</taxon>
        <taxon>Eurotiomycetes</taxon>
        <taxon>Eurotiomycetidae</taxon>
        <taxon>Eurotiales</taxon>
        <taxon>Aspergillaceae</taxon>
        <taxon>Penicillium</taxon>
    </lineage>
</organism>
<dbReference type="AlphaFoldDB" id="A0A1Q5TCB6"/>
<comment type="caution">
    <text evidence="4">The sequence shown here is derived from an EMBL/GenBank/DDBJ whole genome shotgun (WGS) entry which is preliminary data.</text>
</comment>
<dbReference type="InterPro" id="IPR000182">
    <property type="entry name" value="GNAT_dom"/>
</dbReference>
<evidence type="ECO:0000259" key="3">
    <source>
        <dbReference type="PROSITE" id="PS51186"/>
    </source>
</evidence>
<dbReference type="InterPro" id="IPR039143">
    <property type="entry name" value="GNPNAT1-like"/>
</dbReference>
<dbReference type="CDD" id="cd04301">
    <property type="entry name" value="NAT_SF"/>
    <property type="match status" value="1"/>
</dbReference>
<comment type="pathway">
    <text evidence="1">Nucleotide-sugar biosynthesis; UDP-N-acetyl-alpha-D-glucosamine biosynthesis; N-acetyl-alpha-D-glucosamine 1-phosphate from alpha-D-glucosamine 6-phosphate (route I): step 1/2.</text>
</comment>
<evidence type="ECO:0000313" key="5">
    <source>
        <dbReference type="Proteomes" id="UP000186955"/>
    </source>
</evidence>
<feature type="compositionally biased region" description="Polar residues" evidence="2">
    <location>
        <begin position="1"/>
        <end position="15"/>
    </location>
</feature>
<name>A0A1Q5TCB6_9EURO</name>
<comment type="similarity">
    <text evidence="1">Belongs to the acetyltransferase family. GNA1 subfamily.</text>
</comment>
<dbReference type="OrthoDB" id="329272at2759"/>
<dbReference type="Gene3D" id="3.40.630.30">
    <property type="match status" value="1"/>
</dbReference>
<keyword evidence="1" id="KW-0808">Transferase</keyword>
<dbReference type="GO" id="GO:0006048">
    <property type="term" value="P:UDP-N-acetylglucosamine biosynthetic process"/>
    <property type="evidence" value="ECO:0007669"/>
    <property type="project" value="UniProtKB-UniRule"/>
</dbReference>
<evidence type="ECO:0000256" key="2">
    <source>
        <dbReference type="SAM" id="MobiDB-lite"/>
    </source>
</evidence>
<comment type="catalytic activity">
    <reaction evidence="1">
        <text>D-glucosamine 6-phosphate + acetyl-CoA = N-acetyl-D-glucosamine 6-phosphate + CoA + H(+)</text>
        <dbReference type="Rhea" id="RHEA:10292"/>
        <dbReference type="ChEBI" id="CHEBI:15378"/>
        <dbReference type="ChEBI" id="CHEBI:57287"/>
        <dbReference type="ChEBI" id="CHEBI:57288"/>
        <dbReference type="ChEBI" id="CHEBI:57513"/>
        <dbReference type="ChEBI" id="CHEBI:58725"/>
        <dbReference type="EC" id="2.3.1.4"/>
    </reaction>
</comment>
<dbReference type="PROSITE" id="PS51186">
    <property type="entry name" value="GNAT"/>
    <property type="match status" value="1"/>
</dbReference>
<dbReference type="UniPathway" id="UPA00113">
    <property type="reaction ID" value="UER00529"/>
</dbReference>
<dbReference type="Pfam" id="PF00583">
    <property type="entry name" value="Acetyltransf_1"/>
    <property type="match status" value="1"/>
</dbReference>